<reference evidence="3 4" key="1">
    <citation type="journal article" date="2018" name="Arch. Microbiol.">
        <title>New insights into the metabolic potential of the phototrophic purple bacterium Rhodopila globiformis DSM 161(T) from its draft genome sequence and evidence for a vanadium-dependent nitrogenase.</title>
        <authorList>
            <person name="Imhoff J.F."/>
            <person name="Rahn T."/>
            <person name="Kunzel S."/>
            <person name="Neulinger S.C."/>
        </authorList>
    </citation>
    <scope>NUCLEOTIDE SEQUENCE [LARGE SCALE GENOMIC DNA]</scope>
    <source>
        <strain evidence="3 4">DSM 161</strain>
    </source>
</reference>
<dbReference type="GO" id="GO:0006633">
    <property type="term" value="P:fatty acid biosynthetic process"/>
    <property type="evidence" value="ECO:0007669"/>
    <property type="project" value="TreeGrafter"/>
</dbReference>
<dbReference type="Gene3D" id="3.10.129.10">
    <property type="entry name" value="Hotdog Thioesterase"/>
    <property type="match status" value="1"/>
</dbReference>
<proteinExistence type="predicted"/>
<comment type="caution">
    <text evidence="3">The sequence shown here is derived from an EMBL/GenBank/DDBJ whole genome shotgun (WGS) entry which is preliminary data.</text>
</comment>
<dbReference type="PANTHER" id="PTHR43437:SF3">
    <property type="entry name" value="HYDROXYACYL-THIOESTER DEHYDRATASE TYPE 2, MITOCHONDRIAL"/>
    <property type="match status" value="1"/>
</dbReference>
<gene>
    <name evidence="3" type="ORF">CCS01_31670</name>
</gene>
<dbReference type="OrthoDB" id="9800237at2"/>
<dbReference type="GO" id="GO:0019171">
    <property type="term" value="F:(3R)-hydroxyacyl-[acyl-carrier-protein] dehydratase activity"/>
    <property type="evidence" value="ECO:0007669"/>
    <property type="project" value="TreeGrafter"/>
</dbReference>
<dbReference type="RefSeq" id="WP_104523289.1">
    <property type="nucleotide sequence ID" value="NZ_NHRY01000276.1"/>
</dbReference>
<keyword evidence="4" id="KW-1185">Reference proteome</keyword>
<dbReference type="EMBL" id="NHRY01000276">
    <property type="protein sequence ID" value="PPQ25927.1"/>
    <property type="molecule type" value="Genomic_DNA"/>
</dbReference>
<protein>
    <submittedName>
        <fullName evidence="3">(R)-hydratase</fullName>
    </submittedName>
</protein>
<name>A0A2S6MU90_RHOGL</name>
<dbReference type="PANTHER" id="PTHR43437">
    <property type="entry name" value="HYDROXYACYL-THIOESTER DEHYDRATASE TYPE 2, MITOCHONDRIAL-RELATED"/>
    <property type="match status" value="1"/>
</dbReference>
<dbReference type="SUPFAM" id="SSF54637">
    <property type="entry name" value="Thioesterase/thiol ester dehydrase-isomerase"/>
    <property type="match status" value="1"/>
</dbReference>
<evidence type="ECO:0000313" key="4">
    <source>
        <dbReference type="Proteomes" id="UP000239724"/>
    </source>
</evidence>
<evidence type="ECO:0000259" key="2">
    <source>
        <dbReference type="Pfam" id="PF01575"/>
    </source>
</evidence>
<dbReference type="InterPro" id="IPR050965">
    <property type="entry name" value="UPF0336/Enoyl-CoA_hydratase"/>
</dbReference>
<sequence>MTTGLFFEDLYVGQTACLSKTITEADILLYAAVSMDTNPIHLDEAAARQSCFGGRIVHGMLSAGLISAVLGSRLPGPGCVYARQSLHFRAPVRIGSTVRAVVEITDLNPLSKKATLKTTCMVKEEVVIDGQACVLVPSRA</sequence>
<keyword evidence="1" id="KW-0456">Lyase</keyword>
<accession>A0A2S6MU90</accession>
<dbReference type="InterPro" id="IPR029069">
    <property type="entry name" value="HotDog_dom_sf"/>
</dbReference>
<dbReference type="AlphaFoldDB" id="A0A2S6MU90"/>
<dbReference type="InterPro" id="IPR002539">
    <property type="entry name" value="MaoC-like_dom"/>
</dbReference>
<feature type="domain" description="MaoC-like" evidence="2">
    <location>
        <begin position="19"/>
        <end position="119"/>
    </location>
</feature>
<evidence type="ECO:0000256" key="1">
    <source>
        <dbReference type="ARBA" id="ARBA00023239"/>
    </source>
</evidence>
<evidence type="ECO:0000313" key="3">
    <source>
        <dbReference type="EMBL" id="PPQ25927.1"/>
    </source>
</evidence>
<organism evidence="3 4">
    <name type="scientific">Rhodopila globiformis</name>
    <name type="common">Rhodopseudomonas globiformis</name>
    <dbReference type="NCBI Taxonomy" id="1071"/>
    <lineage>
        <taxon>Bacteria</taxon>
        <taxon>Pseudomonadati</taxon>
        <taxon>Pseudomonadota</taxon>
        <taxon>Alphaproteobacteria</taxon>
        <taxon>Acetobacterales</taxon>
        <taxon>Acetobacteraceae</taxon>
        <taxon>Rhodopila</taxon>
    </lineage>
</organism>
<dbReference type="Proteomes" id="UP000239724">
    <property type="component" value="Unassembled WGS sequence"/>
</dbReference>
<dbReference type="CDD" id="cd03449">
    <property type="entry name" value="R_hydratase"/>
    <property type="match status" value="1"/>
</dbReference>
<dbReference type="FunFam" id="3.10.129.10:FF:000042">
    <property type="entry name" value="MaoC domain protein dehydratase"/>
    <property type="match status" value="1"/>
</dbReference>
<dbReference type="Pfam" id="PF01575">
    <property type="entry name" value="MaoC_dehydratas"/>
    <property type="match status" value="1"/>
</dbReference>